<evidence type="ECO:0000256" key="8">
    <source>
        <dbReference type="ARBA" id="ARBA00023146"/>
    </source>
</evidence>
<feature type="domain" description="Glutamyl/glutaminyl-tRNA synthetase class Ib catalytic" evidence="11">
    <location>
        <begin position="102"/>
        <end position="405"/>
    </location>
</feature>
<dbReference type="GO" id="GO:0005524">
    <property type="term" value="F:ATP binding"/>
    <property type="evidence" value="ECO:0007669"/>
    <property type="project" value="UniProtKB-UniRule"/>
</dbReference>
<organism evidence="14">
    <name type="scientific">uncultured marine thaumarchaeote KM3_79_H09</name>
    <dbReference type="NCBI Taxonomy" id="1456299"/>
    <lineage>
        <taxon>Archaea</taxon>
        <taxon>Nitrososphaerota</taxon>
        <taxon>environmental samples</taxon>
    </lineage>
</organism>
<keyword evidence="5 10" id="KW-0547">Nucleotide-binding</keyword>
<comment type="subcellular location">
    <subcellularLocation>
        <location evidence="1 10">Cytoplasm</location>
    </subcellularLocation>
</comment>
<dbReference type="HAMAP" id="MF_02076">
    <property type="entry name" value="Glu_tRNA_synth_type2"/>
    <property type="match status" value="1"/>
</dbReference>
<comment type="function">
    <text evidence="10">Catalyzes the attachment of glutamate to tRNA(Glu) in a two-step reaction: glutamate is first activated by ATP to form Glu-AMP and then transferred to the acceptor end of tRNA(Glu).</text>
</comment>
<keyword evidence="7 10" id="KW-0648">Protein biosynthesis</keyword>
<dbReference type="EMBL" id="KF901098">
    <property type="protein sequence ID" value="AIF18021.1"/>
    <property type="molecule type" value="Genomic_DNA"/>
</dbReference>
<dbReference type="Gene3D" id="3.40.50.620">
    <property type="entry name" value="HUPs"/>
    <property type="match status" value="1"/>
</dbReference>
<dbReference type="PANTHER" id="PTHR43097:SF5">
    <property type="entry name" value="GLUTAMATE--TRNA LIGASE"/>
    <property type="match status" value="1"/>
</dbReference>
<evidence type="ECO:0000256" key="1">
    <source>
        <dbReference type="ARBA" id="ARBA00004496"/>
    </source>
</evidence>
<evidence type="ECO:0000256" key="3">
    <source>
        <dbReference type="ARBA" id="ARBA00022490"/>
    </source>
</evidence>
<gene>
    <name evidence="10 14" type="primary">gltX</name>
</gene>
<evidence type="ECO:0000256" key="7">
    <source>
        <dbReference type="ARBA" id="ARBA00022917"/>
    </source>
</evidence>
<evidence type="ECO:0000256" key="9">
    <source>
        <dbReference type="ARBA" id="ARBA00048351"/>
    </source>
</evidence>
<feature type="domain" description="Glutamyl/glutaminyl-tRNA synthetase class Ib anti-codon binding" evidence="12">
    <location>
        <begin position="411"/>
        <end position="486"/>
    </location>
</feature>
<comment type="catalytic activity">
    <reaction evidence="9 10">
        <text>tRNA(Glu) + L-glutamate + ATP = L-glutamyl-tRNA(Glu) + AMP + diphosphate</text>
        <dbReference type="Rhea" id="RHEA:23540"/>
        <dbReference type="Rhea" id="RHEA-COMP:9663"/>
        <dbReference type="Rhea" id="RHEA-COMP:9680"/>
        <dbReference type="ChEBI" id="CHEBI:29985"/>
        <dbReference type="ChEBI" id="CHEBI:30616"/>
        <dbReference type="ChEBI" id="CHEBI:33019"/>
        <dbReference type="ChEBI" id="CHEBI:78442"/>
        <dbReference type="ChEBI" id="CHEBI:78520"/>
        <dbReference type="ChEBI" id="CHEBI:456215"/>
        <dbReference type="EC" id="6.1.1.17"/>
    </reaction>
</comment>
<protein>
    <recommendedName>
        <fullName evidence="10">Glutamate--tRNA ligase</fullName>
        <ecNumber evidence="10">6.1.1.17</ecNumber>
    </recommendedName>
    <alternativeName>
        <fullName evidence="10">Glutamyl-tRNA synthetase</fullName>
        <shortName evidence="10">GluRS</shortName>
    </alternativeName>
</protein>
<dbReference type="SUPFAM" id="SSF52374">
    <property type="entry name" value="Nucleotidylyl transferase"/>
    <property type="match status" value="1"/>
</dbReference>
<comment type="caution">
    <text evidence="10">Lacks conserved residue(s) required for the propagation of feature annotation.</text>
</comment>
<evidence type="ECO:0000259" key="11">
    <source>
        <dbReference type="Pfam" id="PF00749"/>
    </source>
</evidence>
<evidence type="ECO:0000256" key="4">
    <source>
        <dbReference type="ARBA" id="ARBA00022598"/>
    </source>
</evidence>
<evidence type="ECO:0000313" key="14">
    <source>
        <dbReference type="EMBL" id="AIF18021.1"/>
    </source>
</evidence>
<dbReference type="InterPro" id="IPR050132">
    <property type="entry name" value="Gln/Glu-tRNA_Ligase"/>
</dbReference>
<dbReference type="InterPro" id="IPR020059">
    <property type="entry name" value="Glu/Gln-tRNA-synth_Ib_codon-bd"/>
</dbReference>
<dbReference type="InterPro" id="IPR011035">
    <property type="entry name" value="Ribosomal_bL25/Gln-tRNA_synth"/>
</dbReference>
<dbReference type="SUPFAM" id="SSF50715">
    <property type="entry name" value="Ribosomal protein L25-like"/>
    <property type="match status" value="1"/>
</dbReference>
<evidence type="ECO:0000259" key="12">
    <source>
        <dbReference type="Pfam" id="PF03950"/>
    </source>
</evidence>
<feature type="domain" description="tRNA synthetases class I (E and Q) anti-codon binding" evidence="13">
    <location>
        <begin position="499"/>
        <end position="559"/>
    </location>
</feature>
<dbReference type="NCBIfam" id="TIGR00463">
    <property type="entry name" value="gltX_arch"/>
    <property type="match status" value="1"/>
</dbReference>
<dbReference type="Pfam" id="PF03950">
    <property type="entry name" value="tRNA-synt_1c_C"/>
    <property type="match status" value="1"/>
</dbReference>
<keyword evidence="4 10" id="KW-0436">Ligase</keyword>
<dbReference type="InterPro" id="IPR020056">
    <property type="entry name" value="Rbsml_bL25/Gln-tRNA_synth_N"/>
</dbReference>
<dbReference type="Pfam" id="PF20974">
    <property type="entry name" value="tRNA-synt_1c_C2"/>
    <property type="match status" value="1"/>
</dbReference>
<evidence type="ECO:0000256" key="5">
    <source>
        <dbReference type="ARBA" id="ARBA00022741"/>
    </source>
</evidence>
<dbReference type="InterPro" id="IPR001412">
    <property type="entry name" value="aa-tRNA-synth_I_CS"/>
</dbReference>
<dbReference type="AlphaFoldDB" id="A0A075HNN1"/>
<dbReference type="GO" id="GO:0006424">
    <property type="term" value="P:glutamyl-tRNA aminoacylation"/>
    <property type="evidence" value="ECO:0007669"/>
    <property type="project" value="UniProtKB-UniRule"/>
</dbReference>
<dbReference type="PRINTS" id="PR00987">
    <property type="entry name" value="TRNASYNTHGLU"/>
</dbReference>
<accession>A0A075HNN1</accession>
<dbReference type="InterPro" id="IPR004526">
    <property type="entry name" value="Glu-tRNA-synth_arc/euk"/>
</dbReference>
<dbReference type="EC" id="6.1.1.17" evidence="10"/>
<name>A0A075HNN1_9ARCH</name>
<keyword evidence="8 10" id="KW-0030">Aminoacyl-tRNA synthetase</keyword>
<dbReference type="Pfam" id="PF00749">
    <property type="entry name" value="tRNA-synt_1c"/>
    <property type="match status" value="1"/>
</dbReference>
<dbReference type="InterPro" id="IPR020058">
    <property type="entry name" value="Glu/Gln-tRNA-synth_Ib_cat-dom"/>
</dbReference>
<dbReference type="GO" id="GO:0032991">
    <property type="term" value="C:protein-containing complex"/>
    <property type="evidence" value="ECO:0007669"/>
    <property type="project" value="UniProtKB-ARBA"/>
</dbReference>
<dbReference type="InterPro" id="IPR049437">
    <property type="entry name" value="tRNA-synt_1c_C2"/>
</dbReference>
<reference evidence="14" key="1">
    <citation type="journal article" date="2014" name="Genome Biol. Evol.">
        <title>Pangenome evidence for extensive interdomain horizontal transfer affecting lineage core and shell genes in uncultured planktonic thaumarchaeota and euryarchaeota.</title>
        <authorList>
            <person name="Deschamps P."/>
            <person name="Zivanovic Y."/>
            <person name="Moreira D."/>
            <person name="Rodriguez-Valera F."/>
            <person name="Lopez-Garcia P."/>
        </authorList>
    </citation>
    <scope>NUCLEOTIDE SEQUENCE</scope>
</reference>
<evidence type="ECO:0000256" key="6">
    <source>
        <dbReference type="ARBA" id="ARBA00022840"/>
    </source>
</evidence>
<keyword evidence="3 10" id="KW-0963">Cytoplasm</keyword>
<dbReference type="PANTHER" id="PTHR43097">
    <property type="entry name" value="GLUTAMINE-TRNA LIGASE"/>
    <property type="match status" value="1"/>
</dbReference>
<evidence type="ECO:0000256" key="2">
    <source>
        <dbReference type="ARBA" id="ARBA00008927"/>
    </source>
</evidence>
<dbReference type="Gene3D" id="2.40.240.10">
    <property type="entry name" value="Ribosomal Protein L25, Chain P"/>
    <property type="match status" value="1"/>
</dbReference>
<dbReference type="GO" id="GO:0005829">
    <property type="term" value="C:cytosol"/>
    <property type="evidence" value="ECO:0007669"/>
    <property type="project" value="TreeGrafter"/>
</dbReference>
<evidence type="ECO:0000259" key="13">
    <source>
        <dbReference type="Pfam" id="PF20974"/>
    </source>
</evidence>
<dbReference type="PROSITE" id="PS00178">
    <property type="entry name" value="AA_TRNA_LIGASE_I"/>
    <property type="match status" value="1"/>
</dbReference>
<dbReference type="GO" id="GO:0004818">
    <property type="term" value="F:glutamate-tRNA ligase activity"/>
    <property type="evidence" value="ECO:0007669"/>
    <property type="project" value="UniProtKB-UniRule"/>
</dbReference>
<evidence type="ECO:0000256" key="10">
    <source>
        <dbReference type="HAMAP-Rule" id="MF_02076"/>
    </source>
</evidence>
<dbReference type="GO" id="GO:0043604">
    <property type="term" value="P:amide biosynthetic process"/>
    <property type="evidence" value="ECO:0007669"/>
    <property type="project" value="TreeGrafter"/>
</dbReference>
<comment type="similarity">
    <text evidence="2 10">Belongs to the class-I aminoacyl-tRNA synthetase family. Glutamate--tRNA ligase type 2 subfamily.</text>
</comment>
<keyword evidence="6 10" id="KW-0067">ATP-binding</keyword>
<sequence length="571" mass="65376">MNDEEIKKEIRKFALQNAAEHEGQTRDKTILAKILGSIPELRQKVQEISPIIVEIVSEINQIPLEQQQKEIAEKYPELLQVEEKKPEQNVLPALRNTEGKTIITRFPPAPNGYPHIGHAKAAIISEEYAKMYGGKIILRYEDTNPGTERLEFYAAIKVGMDWLGIQFDKIEHVSDNLENLYENAEKLIKSNDAYVCTCKQDTISKNRREMVECDCTKRSIEENEQMWHEMFGEKKFKEGQALLRFRGDMKSGNTTMRDPTLFRINTKKHARADQKYRVWPTYDFAGIIFDSNSGVTHAMRSKEFELRKELHHNILDKLGMEKAEFIFFGRLELEGMPVSKSALKPLIEDGKIPWYDDPRLPTLEGLRRRGIRPEAVRKFILSLGLTKNDTNSPFATLEAFNKKIVDPECVRLHMVSDPKKMKIANFEPKEITLANHPTKDLGTRTVMVDGILLVSGSDAQQMKVGENVRLLGLGIVKITGLTDEIDAELVDDSVNVEKKIQWVAGKDALQIKAVIPDLLFINDKFNKDSLQTREVITESAYSNLKDDSEIQFVRLGYYRKESSHQAIFSHK</sequence>
<proteinExistence type="inferred from homology"/>
<dbReference type="InterPro" id="IPR014729">
    <property type="entry name" value="Rossmann-like_a/b/a_fold"/>
</dbReference>
<dbReference type="InterPro" id="IPR000924">
    <property type="entry name" value="Glu/Gln-tRNA-synth"/>
</dbReference>